<feature type="transmembrane region" description="Helical" evidence="2">
    <location>
        <begin position="44"/>
        <end position="62"/>
    </location>
</feature>
<feature type="compositionally biased region" description="Basic and acidic residues" evidence="1">
    <location>
        <begin position="99"/>
        <end position="109"/>
    </location>
</feature>
<keyword evidence="2" id="KW-0472">Membrane</keyword>
<evidence type="ECO:0000313" key="3">
    <source>
        <dbReference type="EMBL" id="SUM33436.1"/>
    </source>
</evidence>
<proteinExistence type="predicted"/>
<feature type="region of interest" description="Disordered" evidence="1">
    <location>
        <begin position="99"/>
        <end position="120"/>
    </location>
</feature>
<accession>A0A380FJB4</accession>
<dbReference type="InterPro" id="IPR058175">
    <property type="entry name" value="ElxI1-like"/>
</dbReference>
<gene>
    <name evidence="3" type="ORF">NCTC12195_02897</name>
</gene>
<sequence>MTQLTKLLDGMAWLCMALLFSKYAIHWANLMFDWHLRWYFLENIPYLALILFILMFIFAIPSEMIKDKQKEKNDNSYEALKNKLDHVICGDEKTKQEAKEIEQHQEAVKAARHAQKRNPE</sequence>
<feature type="compositionally biased region" description="Basic residues" evidence="1">
    <location>
        <begin position="110"/>
        <end position="120"/>
    </location>
</feature>
<dbReference type="NCBIfam" id="NF047829">
    <property type="entry name" value="epilancin_ElxI1"/>
    <property type="match status" value="1"/>
</dbReference>
<evidence type="ECO:0000313" key="4">
    <source>
        <dbReference type="Proteomes" id="UP000255277"/>
    </source>
</evidence>
<evidence type="ECO:0000256" key="1">
    <source>
        <dbReference type="SAM" id="MobiDB-lite"/>
    </source>
</evidence>
<organism evidence="3 4">
    <name type="scientific">Staphylococcus gallinarum</name>
    <dbReference type="NCBI Taxonomy" id="1293"/>
    <lineage>
        <taxon>Bacteria</taxon>
        <taxon>Bacillati</taxon>
        <taxon>Bacillota</taxon>
        <taxon>Bacilli</taxon>
        <taxon>Bacillales</taxon>
        <taxon>Staphylococcaceae</taxon>
        <taxon>Staphylococcus</taxon>
    </lineage>
</organism>
<feature type="transmembrane region" description="Helical" evidence="2">
    <location>
        <begin position="12"/>
        <end position="32"/>
    </location>
</feature>
<keyword evidence="2" id="KW-1133">Transmembrane helix</keyword>
<evidence type="ECO:0000256" key="2">
    <source>
        <dbReference type="SAM" id="Phobius"/>
    </source>
</evidence>
<reference evidence="3 4" key="1">
    <citation type="submission" date="2018-06" db="EMBL/GenBank/DDBJ databases">
        <authorList>
            <consortium name="Pathogen Informatics"/>
            <person name="Doyle S."/>
        </authorList>
    </citation>
    <scope>NUCLEOTIDE SEQUENCE [LARGE SCALE GENOMIC DNA]</scope>
    <source>
        <strain evidence="3 4">NCTC12195</strain>
    </source>
</reference>
<dbReference type="EMBL" id="UHDK01000001">
    <property type="protein sequence ID" value="SUM33436.1"/>
    <property type="molecule type" value="Genomic_DNA"/>
</dbReference>
<keyword evidence="2" id="KW-0812">Transmembrane</keyword>
<name>A0A380FJB4_STAGA</name>
<protein>
    <submittedName>
        <fullName evidence="3">Uncharacterized protein</fullName>
    </submittedName>
</protein>
<dbReference type="AlphaFoldDB" id="A0A380FJB4"/>
<dbReference type="Proteomes" id="UP000255277">
    <property type="component" value="Unassembled WGS sequence"/>
</dbReference>